<keyword evidence="2" id="KW-0479">Metal-binding</keyword>
<gene>
    <name evidence="6" type="ORF">C9J27_00655</name>
</gene>
<dbReference type="SUPFAM" id="SSF88713">
    <property type="entry name" value="Glycoside hydrolase/deacetylase"/>
    <property type="match status" value="1"/>
</dbReference>
<proteinExistence type="predicted"/>
<comment type="cofactor">
    <cofactor evidence="1">
        <name>Mg(2+)</name>
        <dbReference type="ChEBI" id="CHEBI:18420"/>
    </cofactor>
</comment>
<dbReference type="EMBL" id="PYNF01000001">
    <property type="protein sequence ID" value="PSV01603.1"/>
    <property type="molecule type" value="Genomic_DNA"/>
</dbReference>
<keyword evidence="3" id="KW-0378">Hydrolase</keyword>
<reference evidence="6 7" key="1">
    <citation type="submission" date="2018-01" db="EMBL/GenBank/DDBJ databases">
        <title>Whole genome sequencing of Histamine producing bacteria.</title>
        <authorList>
            <person name="Butler K."/>
        </authorList>
    </citation>
    <scope>NUCLEOTIDE SEQUENCE [LARGE SCALE GENOMIC DNA]</scope>
    <source>
        <strain evidence="6 7">FS-7.2</strain>
    </source>
</reference>
<dbReference type="CDD" id="cd10803">
    <property type="entry name" value="YdjC_EF3048_like"/>
    <property type="match status" value="1"/>
</dbReference>
<dbReference type="InterPro" id="IPR006879">
    <property type="entry name" value="YdjC-like"/>
</dbReference>
<evidence type="ECO:0000256" key="5">
    <source>
        <dbReference type="ARBA" id="ARBA00023277"/>
    </source>
</evidence>
<dbReference type="Pfam" id="PF04794">
    <property type="entry name" value="YdjC"/>
    <property type="match status" value="1"/>
</dbReference>
<dbReference type="GO" id="GO:0000272">
    <property type="term" value="P:polysaccharide catabolic process"/>
    <property type="evidence" value="ECO:0007669"/>
    <property type="project" value="InterPro"/>
</dbReference>
<organism evidence="6 7">
    <name type="scientific">Photobacterium kishitanii</name>
    <dbReference type="NCBI Taxonomy" id="318456"/>
    <lineage>
        <taxon>Bacteria</taxon>
        <taxon>Pseudomonadati</taxon>
        <taxon>Pseudomonadota</taxon>
        <taxon>Gammaproteobacteria</taxon>
        <taxon>Vibrionales</taxon>
        <taxon>Vibrionaceae</taxon>
        <taxon>Photobacterium</taxon>
    </lineage>
</organism>
<name>A0A2T3KNE3_9GAMM</name>
<evidence type="ECO:0000256" key="2">
    <source>
        <dbReference type="ARBA" id="ARBA00022723"/>
    </source>
</evidence>
<dbReference type="AlphaFoldDB" id="A0A2T3KNE3"/>
<keyword evidence="5" id="KW-0119">Carbohydrate metabolism</keyword>
<evidence type="ECO:0000256" key="1">
    <source>
        <dbReference type="ARBA" id="ARBA00001946"/>
    </source>
</evidence>
<sequence length="279" mass="32149">MKIKVINNADDFGYSNAINYGIIDAHVQGILNSTTIMANMPGFEHAIQLYKQHSTLAIGVHCNLTCGNPLSNNSKLIDESTGCFFGRSRYYETAIDIDRQAIYNELTLQIDRVYAAGIKPTHLDSHHHIHTHPQILPILVELAEKYQLPLRNVTWLESQQAGNIFNCNYQPSLWYKKKDILSTNKILIDAYLDKCVPLDNYDDLDDIIVKQTIDRLEECRNKKIEVVEIMWHPAYLDKNICQHSSVNKPRIYELQALLSDKLRDYFKMNCVLCDFSELN</sequence>
<dbReference type="InterPro" id="IPR011330">
    <property type="entry name" value="Glyco_hydro/deAcase_b/a-brl"/>
</dbReference>
<dbReference type="InterPro" id="IPR022948">
    <property type="entry name" value="COD_ChbG_bac"/>
</dbReference>
<comment type="caution">
    <text evidence="6">The sequence shown here is derived from an EMBL/GenBank/DDBJ whole genome shotgun (WGS) entry which is preliminary data.</text>
</comment>
<dbReference type="PANTHER" id="PTHR31609">
    <property type="entry name" value="YDJC DEACETYLASE FAMILY MEMBER"/>
    <property type="match status" value="1"/>
</dbReference>
<evidence type="ECO:0000256" key="3">
    <source>
        <dbReference type="ARBA" id="ARBA00022801"/>
    </source>
</evidence>
<evidence type="ECO:0000313" key="7">
    <source>
        <dbReference type="Proteomes" id="UP000241426"/>
    </source>
</evidence>
<dbReference type="GO" id="GO:0016811">
    <property type="term" value="F:hydrolase activity, acting on carbon-nitrogen (but not peptide) bonds, in linear amides"/>
    <property type="evidence" value="ECO:0007669"/>
    <property type="project" value="InterPro"/>
</dbReference>
<dbReference type="Proteomes" id="UP000241426">
    <property type="component" value="Unassembled WGS sequence"/>
</dbReference>
<dbReference type="GO" id="GO:0046872">
    <property type="term" value="F:metal ion binding"/>
    <property type="evidence" value="ECO:0007669"/>
    <property type="project" value="UniProtKB-KW"/>
</dbReference>
<dbReference type="PANTHER" id="PTHR31609:SF1">
    <property type="entry name" value="CARBOHYDRATE DEACETYLASE"/>
    <property type="match status" value="1"/>
</dbReference>
<protein>
    <recommendedName>
        <fullName evidence="8">Carbohydrate deacetylase</fullName>
    </recommendedName>
</protein>
<dbReference type="RefSeq" id="WP_107194075.1">
    <property type="nucleotide sequence ID" value="NZ_PYNF01000001.1"/>
</dbReference>
<keyword evidence="4" id="KW-0460">Magnesium</keyword>
<accession>A0A2T3KNE3</accession>
<dbReference type="Gene3D" id="3.20.20.370">
    <property type="entry name" value="Glycoside hydrolase/deacetylase"/>
    <property type="match status" value="1"/>
</dbReference>
<dbReference type="GO" id="GO:0019213">
    <property type="term" value="F:deacetylase activity"/>
    <property type="evidence" value="ECO:0007669"/>
    <property type="project" value="TreeGrafter"/>
</dbReference>
<evidence type="ECO:0008006" key="8">
    <source>
        <dbReference type="Google" id="ProtNLM"/>
    </source>
</evidence>
<evidence type="ECO:0000313" key="6">
    <source>
        <dbReference type="EMBL" id="PSV01603.1"/>
    </source>
</evidence>
<evidence type="ECO:0000256" key="4">
    <source>
        <dbReference type="ARBA" id="ARBA00022842"/>
    </source>
</evidence>